<dbReference type="InterPro" id="IPR044739">
    <property type="entry name" value="NRT1/PTR"/>
</dbReference>
<accession>A0A1S6YDJ3</accession>
<dbReference type="Gene3D" id="1.20.1250.20">
    <property type="entry name" value="MFS general substrate transporter like domains"/>
    <property type="match status" value="1"/>
</dbReference>
<feature type="transmembrane region" description="Helical" evidence="8">
    <location>
        <begin position="474"/>
        <end position="495"/>
    </location>
</feature>
<dbReference type="CDD" id="cd17417">
    <property type="entry name" value="MFS_NPF5"/>
    <property type="match status" value="1"/>
</dbReference>
<feature type="transmembrane region" description="Helical" evidence="8">
    <location>
        <begin position="195"/>
        <end position="214"/>
    </location>
</feature>
<keyword evidence="4" id="KW-0597">Phosphoprotein</keyword>
<evidence type="ECO:0000313" key="9">
    <source>
        <dbReference type="EMBL" id="AQX43146.1"/>
    </source>
</evidence>
<dbReference type="SUPFAM" id="SSF103473">
    <property type="entry name" value="MFS general substrate transporter"/>
    <property type="match status" value="1"/>
</dbReference>
<feature type="transmembrane region" description="Helical" evidence="8">
    <location>
        <begin position="312"/>
        <end position="333"/>
    </location>
</feature>
<dbReference type="AlphaFoldDB" id="A0A1S6YDJ3"/>
<keyword evidence="6 8" id="KW-1133">Transmembrane helix</keyword>
<feature type="transmembrane region" description="Helical" evidence="8">
    <location>
        <begin position="106"/>
        <end position="129"/>
    </location>
</feature>
<evidence type="ECO:0000256" key="4">
    <source>
        <dbReference type="ARBA" id="ARBA00022553"/>
    </source>
</evidence>
<dbReference type="FunFam" id="1.20.1250.20:FF:000037">
    <property type="entry name" value="Protein NRT1/ PTR FAMILY 5.2"/>
    <property type="match status" value="1"/>
</dbReference>
<evidence type="ECO:0000256" key="1">
    <source>
        <dbReference type="ARBA" id="ARBA00004141"/>
    </source>
</evidence>
<feature type="transmembrane region" description="Helical" evidence="8">
    <location>
        <begin position="353"/>
        <end position="378"/>
    </location>
</feature>
<dbReference type="InterPro" id="IPR000109">
    <property type="entry name" value="POT_fam"/>
</dbReference>
<feature type="transmembrane region" description="Helical" evidence="8">
    <location>
        <begin position="220"/>
        <end position="240"/>
    </location>
</feature>
<comment type="subcellular location">
    <subcellularLocation>
        <location evidence="1">Membrane</location>
        <topology evidence="1">Multi-pass membrane protein</topology>
    </subcellularLocation>
</comment>
<feature type="transmembrane region" description="Helical" evidence="8">
    <location>
        <begin position="390"/>
        <end position="410"/>
    </location>
</feature>
<dbReference type="EMBL" id="KX986729">
    <property type="protein sequence ID" value="AQX43146.1"/>
    <property type="molecule type" value="mRNA"/>
</dbReference>
<keyword evidence="7 8" id="KW-0472">Membrane</keyword>
<evidence type="ECO:0000256" key="5">
    <source>
        <dbReference type="ARBA" id="ARBA00022692"/>
    </source>
</evidence>
<keyword evidence="5 8" id="KW-0812">Transmembrane</keyword>
<evidence type="ECO:0000256" key="6">
    <source>
        <dbReference type="ARBA" id="ARBA00022989"/>
    </source>
</evidence>
<dbReference type="Pfam" id="PF00854">
    <property type="entry name" value="PTR2"/>
    <property type="match status" value="1"/>
</dbReference>
<dbReference type="GO" id="GO:0042937">
    <property type="term" value="F:tripeptide transmembrane transporter activity"/>
    <property type="evidence" value="ECO:0007669"/>
    <property type="project" value="InterPro"/>
</dbReference>
<name>A0A1S6YDJ3_PINPS</name>
<organism evidence="9">
    <name type="scientific">Pinus pinaster</name>
    <name type="common">Maritime pine</name>
    <dbReference type="NCBI Taxonomy" id="71647"/>
    <lineage>
        <taxon>Eukaryota</taxon>
        <taxon>Viridiplantae</taxon>
        <taxon>Streptophyta</taxon>
        <taxon>Embryophyta</taxon>
        <taxon>Tracheophyta</taxon>
        <taxon>Spermatophyta</taxon>
        <taxon>Pinopsida</taxon>
        <taxon>Pinidae</taxon>
        <taxon>Conifers I</taxon>
        <taxon>Pinales</taxon>
        <taxon>Pinaceae</taxon>
        <taxon>Pinus</taxon>
        <taxon>Pinus subgen. Pinus</taxon>
    </lineage>
</organism>
<keyword evidence="3" id="KW-0813">Transport</keyword>
<evidence type="ECO:0000256" key="3">
    <source>
        <dbReference type="ARBA" id="ARBA00022448"/>
    </source>
</evidence>
<reference evidence="9" key="1">
    <citation type="submission" date="2016-10" db="EMBL/GenBank/DDBJ databases">
        <title>Molecular fundamentals of nitrogen uptake and transport in trees.</title>
        <authorList>
            <person name="Castro-Rodriguez V."/>
            <person name="Canas R.A."/>
            <person name="de la Torre F."/>
            <person name="Pascual B."/>
            <person name="Avila C."/>
            <person name="Canovas F.M."/>
        </authorList>
    </citation>
    <scope>NUCLEOTIDE SEQUENCE</scope>
</reference>
<sequence>MATVSAMEESLLATSEHDLDRRGGRPVNKALATAWKSSLFIIGVEVAERMTYYGIGSNLITYLINVLHQSTATAAKNVNIWSGVTATLPFLGAFLADAYWGRYRTIVASSIVYLLGLTLLTASVSFKFLRPPPCIYTSSSCSEATPVQNGLFFCSLYLIALGTGGHKPCIEAFGADQFDGEDPEENRYRSSFFNWWYFGQCFGALIALTVLLYVEDYIGWGVGFGIPTVAMALALSLFLYGSKFYRHQVIFSSPLNGQKTVPDTEVGELLVNKSRTKLTHTDQFRSLDKGCPEKSAHDAVLSAKEVNLFARLIPIWVTCLMYGVVFAQCSTFFTKQGSTMDRKIIGHIEIPPASLQCFIALSILVLVPVYDWIFVPLAKTFTGLEHGITVLQRVGFGIFVSVLAMVVAALTELKRLKVAKDNGLVDLPTATIPMTIFWLLPQYILYGISEVFAMVGMQEYFYDQMPNRMRSLGIAVFLSVLGIGSFLSGIVISIVDEISSRSKEGSWFQDNLNTAHLDYFYWLLAALSALNLCLYIYFSSCCNVTKLEERIFVYEEVVN</sequence>
<proteinExistence type="evidence at transcript level"/>
<evidence type="ECO:0000256" key="8">
    <source>
        <dbReference type="SAM" id="Phobius"/>
    </source>
</evidence>
<evidence type="ECO:0000256" key="2">
    <source>
        <dbReference type="ARBA" id="ARBA00005982"/>
    </source>
</evidence>
<dbReference type="InterPro" id="IPR036259">
    <property type="entry name" value="MFS_trans_sf"/>
</dbReference>
<dbReference type="GO" id="GO:0071916">
    <property type="term" value="F:dipeptide transmembrane transporter activity"/>
    <property type="evidence" value="ECO:0007669"/>
    <property type="project" value="InterPro"/>
</dbReference>
<feature type="transmembrane region" description="Helical" evidence="8">
    <location>
        <begin position="80"/>
        <end position="100"/>
    </location>
</feature>
<dbReference type="PANTHER" id="PTHR11654">
    <property type="entry name" value="OLIGOPEPTIDE TRANSPORTER-RELATED"/>
    <property type="match status" value="1"/>
</dbReference>
<comment type="similarity">
    <text evidence="2">Belongs to the major facilitator superfamily. Proton-dependent oligopeptide transporter (POT/PTR) (TC 2.A.17) family.</text>
</comment>
<dbReference type="GO" id="GO:0016020">
    <property type="term" value="C:membrane"/>
    <property type="evidence" value="ECO:0007669"/>
    <property type="project" value="UniProtKB-SubCell"/>
</dbReference>
<feature type="transmembrane region" description="Helical" evidence="8">
    <location>
        <begin position="430"/>
        <end position="453"/>
    </location>
</feature>
<protein>
    <submittedName>
        <fullName evidence="9">NPF family transporter</fullName>
    </submittedName>
</protein>
<gene>
    <name evidence="9" type="primary">NPF5.5</name>
</gene>
<dbReference type="PROSITE" id="PS01022">
    <property type="entry name" value="PTR2_1"/>
    <property type="match status" value="1"/>
</dbReference>
<feature type="transmembrane region" description="Helical" evidence="8">
    <location>
        <begin position="519"/>
        <end position="538"/>
    </location>
</feature>
<evidence type="ECO:0000256" key="7">
    <source>
        <dbReference type="ARBA" id="ARBA00023136"/>
    </source>
</evidence>
<dbReference type="InterPro" id="IPR018456">
    <property type="entry name" value="PTR2_symporter_CS"/>
</dbReference>